<dbReference type="InterPro" id="IPR036942">
    <property type="entry name" value="Beta-barrel_TonB_sf"/>
</dbReference>
<reference evidence="15 16" key="1">
    <citation type="submission" date="2019-01" db="EMBL/GenBank/DDBJ databases">
        <title>Lacibacter sp. strain TTM-7.</title>
        <authorList>
            <person name="Chen W.-M."/>
        </authorList>
    </citation>
    <scope>NUCLEOTIDE SEQUENCE [LARGE SCALE GENOMIC DNA]</scope>
    <source>
        <strain evidence="15 16">TTM-7</strain>
    </source>
</reference>
<dbReference type="InterPro" id="IPR012910">
    <property type="entry name" value="Plug_dom"/>
</dbReference>
<keyword evidence="5 12" id="KW-0732">Signal</keyword>
<dbReference type="Pfam" id="PF07715">
    <property type="entry name" value="Plug"/>
    <property type="match status" value="1"/>
</dbReference>
<evidence type="ECO:0000256" key="6">
    <source>
        <dbReference type="ARBA" id="ARBA00023077"/>
    </source>
</evidence>
<dbReference type="SUPFAM" id="SSF49464">
    <property type="entry name" value="Carboxypeptidase regulatory domain-like"/>
    <property type="match status" value="1"/>
</dbReference>
<feature type="domain" description="TonB-dependent receptor-like beta-barrel" evidence="13">
    <location>
        <begin position="330"/>
        <end position="675"/>
    </location>
</feature>
<dbReference type="GO" id="GO:0009279">
    <property type="term" value="C:cell outer membrane"/>
    <property type="evidence" value="ECO:0007669"/>
    <property type="project" value="UniProtKB-SubCell"/>
</dbReference>
<dbReference type="Pfam" id="PF13620">
    <property type="entry name" value="CarboxypepD_reg"/>
    <property type="match status" value="1"/>
</dbReference>
<evidence type="ECO:0000256" key="10">
    <source>
        <dbReference type="PROSITE-ProRule" id="PRU01360"/>
    </source>
</evidence>
<dbReference type="InterPro" id="IPR037066">
    <property type="entry name" value="Plug_dom_sf"/>
</dbReference>
<dbReference type="SUPFAM" id="SSF56935">
    <property type="entry name" value="Porins"/>
    <property type="match status" value="1"/>
</dbReference>
<comment type="subcellular location">
    <subcellularLocation>
        <location evidence="1 10">Cell outer membrane</location>
        <topology evidence="1 10">Multi-pass membrane protein</topology>
    </subcellularLocation>
</comment>
<dbReference type="Gene3D" id="2.170.130.10">
    <property type="entry name" value="TonB-dependent receptor, plug domain"/>
    <property type="match status" value="1"/>
</dbReference>
<gene>
    <name evidence="15" type="ORF">ESA94_11490</name>
</gene>
<accession>A0A4V1M7F4</accession>
<evidence type="ECO:0000259" key="14">
    <source>
        <dbReference type="Pfam" id="PF07715"/>
    </source>
</evidence>
<evidence type="ECO:0000256" key="8">
    <source>
        <dbReference type="ARBA" id="ARBA00023170"/>
    </source>
</evidence>
<feature type="signal peptide" evidence="12">
    <location>
        <begin position="1"/>
        <end position="19"/>
    </location>
</feature>
<dbReference type="RefSeq" id="WP_129131055.1">
    <property type="nucleotide sequence ID" value="NZ_SDHW01000003.1"/>
</dbReference>
<dbReference type="Gene3D" id="2.60.40.1120">
    <property type="entry name" value="Carboxypeptidase-like, regulatory domain"/>
    <property type="match status" value="1"/>
</dbReference>
<keyword evidence="4 10" id="KW-0812">Transmembrane</keyword>
<dbReference type="InterPro" id="IPR008969">
    <property type="entry name" value="CarboxyPept-like_regulatory"/>
</dbReference>
<dbReference type="PROSITE" id="PS52016">
    <property type="entry name" value="TONB_DEPENDENT_REC_3"/>
    <property type="match status" value="1"/>
</dbReference>
<dbReference type="PANTHER" id="PTHR30069">
    <property type="entry name" value="TONB-DEPENDENT OUTER MEMBRANE RECEPTOR"/>
    <property type="match status" value="1"/>
</dbReference>
<dbReference type="EMBL" id="SDHW01000003">
    <property type="protein sequence ID" value="RXK59682.1"/>
    <property type="molecule type" value="Genomic_DNA"/>
</dbReference>
<keyword evidence="2 10" id="KW-0813">Transport</keyword>
<comment type="caution">
    <text evidence="15">The sequence shown here is derived from an EMBL/GenBank/DDBJ whole genome shotgun (WGS) entry which is preliminary data.</text>
</comment>
<keyword evidence="3 10" id="KW-1134">Transmembrane beta strand</keyword>
<evidence type="ECO:0000313" key="15">
    <source>
        <dbReference type="EMBL" id="RXK59682.1"/>
    </source>
</evidence>
<keyword evidence="9 10" id="KW-0998">Cell outer membrane</keyword>
<proteinExistence type="inferred from homology"/>
<dbReference type="Proteomes" id="UP000290204">
    <property type="component" value="Unassembled WGS sequence"/>
</dbReference>
<evidence type="ECO:0000256" key="11">
    <source>
        <dbReference type="RuleBase" id="RU003357"/>
    </source>
</evidence>
<evidence type="ECO:0000256" key="9">
    <source>
        <dbReference type="ARBA" id="ARBA00023237"/>
    </source>
</evidence>
<evidence type="ECO:0000259" key="13">
    <source>
        <dbReference type="Pfam" id="PF00593"/>
    </source>
</evidence>
<dbReference type="OrthoDB" id="1109239at2"/>
<evidence type="ECO:0000256" key="1">
    <source>
        <dbReference type="ARBA" id="ARBA00004571"/>
    </source>
</evidence>
<dbReference type="GO" id="GO:0044718">
    <property type="term" value="P:siderophore transmembrane transport"/>
    <property type="evidence" value="ECO:0007669"/>
    <property type="project" value="TreeGrafter"/>
</dbReference>
<evidence type="ECO:0000313" key="16">
    <source>
        <dbReference type="Proteomes" id="UP000290204"/>
    </source>
</evidence>
<dbReference type="InterPro" id="IPR000531">
    <property type="entry name" value="Beta-barrel_TonB"/>
</dbReference>
<protein>
    <submittedName>
        <fullName evidence="15">TonB-dependent receptor</fullName>
    </submittedName>
</protein>
<keyword evidence="7 10" id="KW-0472">Membrane</keyword>
<dbReference type="GO" id="GO:0015344">
    <property type="term" value="F:siderophore uptake transmembrane transporter activity"/>
    <property type="evidence" value="ECO:0007669"/>
    <property type="project" value="TreeGrafter"/>
</dbReference>
<evidence type="ECO:0000256" key="2">
    <source>
        <dbReference type="ARBA" id="ARBA00022448"/>
    </source>
</evidence>
<evidence type="ECO:0000256" key="7">
    <source>
        <dbReference type="ARBA" id="ARBA00023136"/>
    </source>
</evidence>
<evidence type="ECO:0000256" key="12">
    <source>
        <dbReference type="SAM" id="SignalP"/>
    </source>
</evidence>
<evidence type="ECO:0000256" key="3">
    <source>
        <dbReference type="ARBA" id="ARBA00022452"/>
    </source>
</evidence>
<dbReference type="Pfam" id="PF00593">
    <property type="entry name" value="TonB_dep_Rec_b-barrel"/>
    <property type="match status" value="1"/>
</dbReference>
<dbReference type="InterPro" id="IPR039426">
    <property type="entry name" value="TonB-dep_rcpt-like"/>
</dbReference>
<dbReference type="Gene3D" id="2.40.170.20">
    <property type="entry name" value="TonB-dependent receptor, beta-barrel domain"/>
    <property type="match status" value="1"/>
</dbReference>
<dbReference type="AlphaFoldDB" id="A0A4V1M7F4"/>
<keyword evidence="16" id="KW-1185">Reference proteome</keyword>
<keyword evidence="8 15" id="KW-0675">Receptor</keyword>
<name>A0A4V1M7F4_9BACT</name>
<feature type="domain" description="TonB-dependent receptor plug" evidence="14">
    <location>
        <begin position="119"/>
        <end position="225"/>
    </location>
</feature>
<evidence type="ECO:0000256" key="5">
    <source>
        <dbReference type="ARBA" id="ARBA00022729"/>
    </source>
</evidence>
<keyword evidence="6 11" id="KW-0798">TonB box</keyword>
<comment type="similarity">
    <text evidence="10 11">Belongs to the TonB-dependent receptor family.</text>
</comment>
<dbReference type="PANTHER" id="PTHR30069:SF29">
    <property type="entry name" value="HEMOGLOBIN AND HEMOGLOBIN-HAPTOGLOBIN-BINDING PROTEIN 1-RELATED"/>
    <property type="match status" value="1"/>
</dbReference>
<evidence type="ECO:0000256" key="4">
    <source>
        <dbReference type="ARBA" id="ARBA00022692"/>
    </source>
</evidence>
<feature type="chain" id="PRO_5020191896" evidence="12">
    <location>
        <begin position="20"/>
        <end position="717"/>
    </location>
</feature>
<sequence>MQKVFLLLLFVCISNSSMAQHTLSIIVKDKQTKEALSAATVQLAQRTSVTDSSGFVTFKNLQPGTYKAEVSHIGYATQQTNITVPLQNNEPFVVFLEPEEEEEEEIIITSTRSTRTFQNIPTRVEFIAGEELDEKSNMKPGDIRMLLTESTGIQTQQTSATSANASIRIQGLDGRYTQILKDGFPLYNGAAGGLGLLQIAPLDLKQVEVIKGSASTLYGGGAIAGLVNLISKTPTAERDFKIHLNGTTAGGLDANLFYGKRFNKFGITIFTSRNSNAAYDPAKINLSAIPKFQRYTVNPRLFFYPSNKTKIVLGLNAVAEERLGGNMDYIKTETANRYYEENSSQRYSTQFSLDHAFNETNHFTIKQSVSYFNRSIGSPGYYFWGRQLNSFTEANYVHTRTTTEWIAGINLWNENFKDLGLINFPSRNFKQNTIGVFVQNTFKAKEWLHIESGIRGDHVNNYGFAFLPRVAVLFKPFASFSSRIGGGLGYKAPTIFTEESERLQYRQVLGIDASNKPEKSYGFNADVNYKTKLFDEVSFSINQLFFYTRIDKPLLLQNTGNGYKFVNSSGHIDTRGIETNIKIGYEDFKLFLGYTFTDTEIHEGSVKRTNPLTARNRINAVLMYEIEEKWKAGLEGYYFDKQLLSDGSTGKPYWICGFMVERLWEKFSLYINFENFLDARQTRFDSIYTGSVNYPVFRDVYAPLDGFVINGGLKLKL</sequence>
<organism evidence="15 16">
    <name type="scientific">Lacibacter luteus</name>
    <dbReference type="NCBI Taxonomy" id="2508719"/>
    <lineage>
        <taxon>Bacteria</taxon>
        <taxon>Pseudomonadati</taxon>
        <taxon>Bacteroidota</taxon>
        <taxon>Chitinophagia</taxon>
        <taxon>Chitinophagales</taxon>
        <taxon>Chitinophagaceae</taxon>
        <taxon>Lacibacter</taxon>
    </lineage>
</organism>